<dbReference type="InterPro" id="IPR036869">
    <property type="entry name" value="J_dom_sf"/>
</dbReference>
<gene>
    <name evidence="3" type="ORF">SUZIE_143560</name>
</gene>
<dbReference type="InterPro" id="IPR044713">
    <property type="entry name" value="DNJA1/2-like"/>
</dbReference>
<sequence length="309" mass="35150">MVKETTYSDVLGGQTQCQAEELKKAYRKLALKYQPDNNPNEGEKFKQISQAYEVLSDAKERELYDKGEQAIKEGGAGGGFGSPMDIFDMIFGGGGGMQREKERLIICYQAVEDQLKMCGHKRDVDVFELFLSRKNVLIVTYRVLHKCDPGYFSVLITYDLSLAGSIQSPWAPYCLWIQALVCPLVLLHRPHSSFKVTEKERRSMITIFNHKKAHIIQSIAFGEKVDTSWNPKLPLKQKPVQRLPSDFAFADNVDKTVFDNLEDAVFVRSMKRSVMALTTVNWDSVPTREEKFLEEKGSEPPQLLTVTLR</sequence>
<evidence type="ECO:0000313" key="4">
    <source>
        <dbReference type="Proteomes" id="UP001166674"/>
    </source>
</evidence>
<evidence type="ECO:0000256" key="1">
    <source>
        <dbReference type="ARBA" id="ARBA00023186"/>
    </source>
</evidence>
<dbReference type="PROSITE" id="PS00636">
    <property type="entry name" value="DNAJ_1"/>
    <property type="match status" value="1"/>
</dbReference>
<dbReference type="GO" id="GO:0030544">
    <property type="term" value="F:Hsp70 protein binding"/>
    <property type="evidence" value="ECO:0007669"/>
    <property type="project" value="InterPro"/>
</dbReference>
<dbReference type="CDD" id="cd06257">
    <property type="entry name" value="DnaJ"/>
    <property type="match status" value="1"/>
</dbReference>
<reference evidence="3" key="1">
    <citation type="submission" date="2020-03" db="EMBL/GenBank/DDBJ databases">
        <title>Studies in the Genomics of Life Span.</title>
        <authorList>
            <person name="Glass D."/>
        </authorList>
    </citation>
    <scope>NUCLEOTIDE SEQUENCE</scope>
    <source>
        <strain evidence="3">SUZIE</strain>
        <tissue evidence="3">Muscle</tissue>
    </source>
</reference>
<proteinExistence type="predicted"/>
<dbReference type="PRINTS" id="PR00625">
    <property type="entry name" value="JDOMAIN"/>
</dbReference>
<organism evidence="3 4">
    <name type="scientific">Sciurus carolinensis</name>
    <name type="common">Eastern gray squirrel</name>
    <dbReference type="NCBI Taxonomy" id="30640"/>
    <lineage>
        <taxon>Eukaryota</taxon>
        <taxon>Metazoa</taxon>
        <taxon>Chordata</taxon>
        <taxon>Craniata</taxon>
        <taxon>Vertebrata</taxon>
        <taxon>Euteleostomi</taxon>
        <taxon>Mammalia</taxon>
        <taxon>Eutheria</taxon>
        <taxon>Euarchontoglires</taxon>
        <taxon>Glires</taxon>
        <taxon>Rodentia</taxon>
        <taxon>Sciuromorpha</taxon>
        <taxon>Sciuridae</taxon>
        <taxon>Sciurinae</taxon>
        <taxon>Sciurini</taxon>
        <taxon>Sciurus</taxon>
    </lineage>
</organism>
<name>A0AA41SZ73_SCICA</name>
<protein>
    <submittedName>
        <fullName evidence="3">Leucine-rich repeat-containing protein 72</fullName>
    </submittedName>
</protein>
<dbReference type="GO" id="GO:0006457">
    <property type="term" value="P:protein folding"/>
    <property type="evidence" value="ECO:0007669"/>
    <property type="project" value="InterPro"/>
</dbReference>
<dbReference type="PANTHER" id="PTHR43888">
    <property type="entry name" value="DNAJ-LIKE-2, ISOFORM A-RELATED"/>
    <property type="match status" value="1"/>
</dbReference>
<evidence type="ECO:0000313" key="3">
    <source>
        <dbReference type="EMBL" id="MBZ3877562.1"/>
    </source>
</evidence>
<keyword evidence="4" id="KW-1185">Reference proteome</keyword>
<dbReference type="Gene3D" id="1.10.287.110">
    <property type="entry name" value="DnaJ domain"/>
    <property type="match status" value="1"/>
</dbReference>
<keyword evidence="1" id="KW-0143">Chaperone</keyword>
<dbReference type="InterPro" id="IPR001623">
    <property type="entry name" value="DnaJ_domain"/>
</dbReference>
<dbReference type="Pfam" id="PF00226">
    <property type="entry name" value="DnaJ"/>
    <property type="match status" value="1"/>
</dbReference>
<dbReference type="Proteomes" id="UP001166674">
    <property type="component" value="Unassembled WGS sequence"/>
</dbReference>
<feature type="domain" description="J" evidence="2">
    <location>
        <begin position="6"/>
        <end position="68"/>
    </location>
</feature>
<accession>A0AA41SZ73</accession>
<evidence type="ECO:0000259" key="2">
    <source>
        <dbReference type="PROSITE" id="PS50076"/>
    </source>
</evidence>
<dbReference type="EMBL" id="JAATJV010297896">
    <property type="protein sequence ID" value="MBZ3877562.1"/>
    <property type="molecule type" value="Genomic_DNA"/>
</dbReference>
<dbReference type="PROSITE" id="PS50076">
    <property type="entry name" value="DNAJ_2"/>
    <property type="match status" value="1"/>
</dbReference>
<comment type="caution">
    <text evidence="3">The sequence shown here is derived from an EMBL/GenBank/DDBJ whole genome shotgun (WGS) entry which is preliminary data.</text>
</comment>
<dbReference type="AlphaFoldDB" id="A0AA41SZ73"/>
<dbReference type="SMART" id="SM00271">
    <property type="entry name" value="DnaJ"/>
    <property type="match status" value="1"/>
</dbReference>
<dbReference type="SUPFAM" id="SSF46565">
    <property type="entry name" value="Chaperone J-domain"/>
    <property type="match status" value="1"/>
</dbReference>
<dbReference type="InterPro" id="IPR018253">
    <property type="entry name" value="DnaJ_domain_CS"/>
</dbReference>